<accession>A0A6J4HDZ7</accession>
<feature type="transmembrane region" description="Helical" evidence="1">
    <location>
        <begin position="12"/>
        <end position="31"/>
    </location>
</feature>
<evidence type="ECO:0000256" key="1">
    <source>
        <dbReference type="SAM" id="Phobius"/>
    </source>
</evidence>
<keyword evidence="1" id="KW-0472">Membrane</keyword>
<evidence type="ECO:0000313" key="2">
    <source>
        <dbReference type="EMBL" id="CAA9221769.1"/>
    </source>
</evidence>
<dbReference type="AlphaFoldDB" id="A0A6J4HDZ7"/>
<protein>
    <submittedName>
        <fullName evidence="2">Uncharacterized protein</fullName>
    </submittedName>
</protein>
<reference evidence="2" key="1">
    <citation type="submission" date="2020-02" db="EMBL/GenBank/DDBJ databases">
        <authorList>
            <person name="Meier V. D."/>
        </authorList>
    </citation>
    <scope>NUCLEOTIDE SEQUENCE</scope>
    <source>
        <strain evidence="2">AVDCRST_MAG56</strain>
    </source>
</reference>
<name>A0A6J4HDZ7_9SPHI</name>
<sequence length="171" mass="19344">MKLPPFIHKNLYALIAIASLFGVITSVYNNARLAVQSRKEEIRIQHSAVDLDYELYLVKTRMDRIKEKIERISQENEVPANAAGTSVAVNGNLPADHPLYRLAGELAAGENEAEFIRGKMIQNQRRLEACTSGRDFAIVILELVGLFSYLVLYVTVKARNVRARHWRDSGY</sequence>
<keyword evidence="1" id="KW-1133">Transmembrane helix</keyword>
<feature type="transmembrane region" description="Helical" evidence="1">
    <location>
        <begin position="136"/>
        <end position="156"/>
    </location>
</feature>
<gene>
    <name evidence="2" type="ORF">AVDCRST_MAG56-447</name>
</gene>
<proteinExistence type="predicted"/>
<dbReference type="EMBL" id="CADCTQ010000044">
    <property type="protein sequence ID" value="CAA9221769.1"/>
    <property type="molecule type" value="Genomic_DNA"/>
</dbReference>
<keyword evidence="1" id="KW-0812">Transmembrane</keyword>
<organism evidence="2">
    <name type="scientific">uncultured Cytophagales bacterium</name>
    <dbReference type="NCBI Taxonomy" id="158755"/>
    <lineage>
        <taxon>Bacteria</taxon>
        <taxon>Pseudomonadati</taxon>
        <taxon>Bacteroidota</taxon>
        <taxon>Sphingobacteriia</taxon>
        <taxon>Sphingobacteriales</taxon>
        <taxon>environmental samples</taxon>
    </lineage>
</organism>